<accession>A0ABQ4ZJ56</accession>
<reference evidence="1" key="1">
    <citation type="journal article" date="2022" name="Int. J. Mol. Sci.">
        <title>Draft Genome of Tanacetum Coccineum: Genomic Comparison of Closely Related Tanacetum-Family Plants.</title>
        <authorList>
            <person name="Yamashiro T."/>
            <person name="Shiraishi A."/>
            <person name="Nakayama K."/>
            <person name="Satake H."/>
        </authorList>
    </citation>
    <scope>NUCLEOTIDE SEQUENCE</scope>
</reference>
<sequence length="249" mass="30525">MYDNILGIQDLVPTLWSPTKMAYDKHAVWGVLHWGPKRKWYYGYACHFKPNHDVFSTKRIIEVTHVEVEKWYYYGYIKEIEVRREDNQLYKFKEGDFPRLNLRDIEDLLLLLVQKKISNLEKDVLYELNVALWMFTRRIVILKLVEDLQLGIIYQDKIKRHKLIRLDELYKFCDGTLKYVRFVLHDIANNLRMQYLPKRDWNRKDKKRSHVMIKAINELLFERWLMRYLERFVGGREYGNDFRLLERTI</sequence>
<protein>
    <submittedName>
        <fullName evidence="1">Uncharacterized protein</fullName>
    </submittedName>
</protein>
<gene>
    <name evidence="1" type="ORF">Tco_0772566</name>
</gene>
<comment type="caution">
    <text evidence="1">The sequence shown here is derived from an EMBL/GenBank/DDBJ whole genome shotgun (WGS) entry which is preliminary data.</text>
</comment>
<name>A0ABQ4ZJ56_9ASTR</name>
<keyword evidence="2" id="KW-1185">Reference proteome</keyword>
<organism evidence="1 2">
    <name type="scientific">Tanacetum coccineum</name>
    <dbReference type="NCBI Taxonomy" id="301880"/>
    <lineage>
        <taxon>Eukaryota</taxon>
        <taxon>Viridiplantae</taxon>
        <taxon>Streptophyta</taxon>
        <taxon>Embryophyta</taxon>
        <taxon>Tracheophyta</taxon>
        <taxon>Spermatophyta</taxon>
        <taxon>Magnoliopsida</taxon>
        <taxon>eudicotyledons</taxon>
        <taxon>Gunneridae</taxon>
        <taxon>Pentapetalae</taxon>
        <taxon>asterids</taxon>
        <taxon>campanulids</taxon>
        <taxon>Asterales</taxon>
        <taxon>Asteraceae</taxon>
        <taxon>Asteroideae</taxon>
        <taxon>Anthemideae</taxon>
        <taxon>Anthemidinae</taxon>
        <taxon>Tanacetum</taxon>
    </lineage>
</organism>
<evidence type="ECO:0000313" key="1">
    <source>
        <dbReference type="EMBL" id="GJS89930.1"/>
    </source>
</evidence>
<proteinExistence type="predicted"/>
<dbReference type="Proteomes" id="UP001151760">
    <property type="component" value="Unassembled WGS sequence"/>
</dbReference>
<evidence type="ECO:0000313" key="2">
    <source>
        <dbReference type="Proteomes" id="UP001151760"/>
    </source>
</evidence>
<dbReference type="EMBL" id="BQNB010011389">
    <property type="protein sequence ID" value="GJS89930.1"/>
    <property type="molecule type" value="Genomic_DNA"/>
</dbReference>
<reference evidence="1" key="2">
    <citation type="submission" date="2022-01" db="EMBL/GenBank/DDBJ databases">
        <authorList>
            <person name="Yamashiro T."/>
            <person name="Shiraishi A."/>
            <person name="Satake H."/>
            <person name="Nakayama K."/>
        </authorList>
    </citation>
    <scope>NUCLEOTIDE SEQUENCE</scope>
</reference>